<reference evidence="1 2" key="1">
    <citation type="submission" date="2018-11" db="EMBL/GenBank/DDBJ databases">
        <authorList>
            <consortium name="Pathogen Informatics"/>
        </authorList>
    </citation>
    <scope>NUCLEOTIDE SEQUENCE [LARGE SCALE GENOMIC DNA]</scope>
    <source>
        <strain evidence="1 2">Zambia</strain>
    </source>
</reference>
<dbReference type="InterPro" id="IPR006553">
    <property type="entry name" value="Leu-rich_rpt_Cys-con_subtyp"/>
</dbReference>
<evidence type="ECO:0008006" key="3">
    <source>
        <dbReference type="Google" id="ProtNLM"/>
    </source>
</evidence>
<dbReference type="GO" id="GO:0031146">
    <property type="term" value="P:SCF-dependent proteasomal ubiquitin-dependent protein catabolic process"/>
    <property type="evidence" value="ECO:0007669"/>
    <property type="project" value="TreeGrafter"/>
</dbReference>
<proteinExistence type="predicted"/>
<dbReference type="PANTHER" id="PTHR13318:SF235">
    <property type="entry name" value="F-BOX DOMAIN-CONTAINING PROTEIN"/>
    <property type="match status" value="1"/>
</dbReference>
<dbReference type="SMART" id="SM00367">
    <property type="entry name" value="LRR_CC"/>
    <property type="match status" value="3"/>
</dbReference>
<dbReference type="InterPro" id="IPR032675">
    <property type="entry name" value="LRR_dom_sf"/>
</dbReference>
<dbReference type="GO" id="GO:0019005">
    <property type="term" value="C:SCF ubiquitin ligase complex"/>
    <property type="evidence" value="ECO:0007669"/>
    <property type="project" value="TreeGrafter"/>
</dbReference>
<sequence length="209" mass="23093">MFGCFRLNSSILALLGQCQELRALAFGHLHHLSSDGLLELVSKLPHLSSLDLRGTQTFSDDNNLSQLAAKCPHLEEVVLANMHSLKRETGIAQMLRRLPRLRVLDLCGLAAVGDLTMEVLATSCPQLEELDVSCTSVTQKGLFHLTNAPAVCLKCLRISHCREITSDVLEKLIEACPKLTLLYAYGFVSINDWGFLQKIRPTLLVEKGI</sequence>
<dbReference type="Proteomes" id="UP000277204">
    <property type="component" value="Unassembled WGS sequence"/>
</dbReference>
<name>A0A3P7WS08_9TREM</name>
<dbReference type="AlphaFoldDB" id="A0A3P7WS08"/>
<dbReference type="SUPFAM" id="SSF52047">
    <property type="entry name" value="RNI-like"/>
    <property type="match status" value="1"/>
</dbReference>
<protein>
    <recommendedName>
        <fullName evidence="3">F-box domain-containing protein</fullName>
    </recommendedName>
</protein>
<dbReference type="Gene3D" id="3.80.10.10">
    <property type="entry name" value="Ribonuclease Inhibitor"/>
    <property type="match status" value="1"/>
</dbReference>
<keyword evidence="2" id="KW-1185">Reference proteome</keyword>
<evidence type="ECO:0000313" key="2">
    <source>
        <dbReference type="Proteomes" id="UP000277204"/>
    </source>
</evidence>
<organism evidence="1 2">
    <name type="scientific">Schistosoma margrebowiei</name>
    <dbReference type="NCBI Taxonomy" id="48269"/>
    <lineage>
        <taxon>Eukaryota</taxon>
        <taxon>Metazoa</taxon>
        <taxon>Spiralia</taxon>
        <taxon>Lophotrochozoa</taxon>
        <taxon>Platyhelminthes</taxon>
        <taxon>Trematoda</taxon>
        <taxon>Digenea</taxon>
        <taxon>Strigeidida</taxon>
        <taxon>Schistosomatoidea</taxon>
        <taxon>Schistosomatidae</taxon>
        <taxon>Schistosoma</taxon>
    </lineage>
</organism>
<evidence type="ECO:0000313" key="1">
    <source>
        <dbReference type="EMBL" id="VDO56789.1"/>
    </source>
</evidence>
<dbReference type="PANTHER" id="PTHR13318">
    <property type="entry name" value="PARTNER OF PAIRED, ISOFORM B-RELATED"/>
    <property type="match status" value="1"/>
</dbReference>
<accession>A0A3P7WS08</accession>
<gene>
    <name evidence="1" type="ORF">SMRZ_LOCUS3022</name>
</gene>
<dbReference type="EMBL" id="UZAI01000827">
    <property type="protein sequence ID" value="VDO56789.1"/>
    <property type="molecule type" value="Genomic_DNA"/>
</dbReference>